<dbReference type="SMART" id="SM00060">
    <property type="entry name" value="FN3"/>
    <property type="match status" value="2"/>
</dbReference>
<name>A0ABW9RXT9_9BACT</name>
<dbReference type="Pfam" id="PF18962">
    <property type="entry name" value="Por_Secre_tail"/>
    <property type="match status" value="1"/>
</dbReference>
<feature type="chain" id="PRO_5047150148" evidence="4">
    <location>
        <begin position="23"/>
        <end position="3118"/>
    </location>
</feature>
<protein>
    <submittedName>
        <fullName evidence="7">T9SS type A sorting domain-containing protein</fullName>
    </submittedName>
</protein>
<dbReference type="Gene3D" id="2.60.40.2030">
    <property type="match status" value="3"/>
</dbReference>
<dbReference type="InterPro" id="IPR036116">
    <property type="entry name" value="FN3_sf"/>
</dbReference>
<keyword evidence="3" id="KW-0106">Calcium</keyword>
<feature type="domain" description="Calx-beta" evidence="6">
    <location>
        <begin position="235"/>
        <end position="333"/>
    </location>
</feature>
<dbReference type="RefSeq" id="WP_155176080.1">
    <property type="nucleotide sequence ID" value="NZ_BAAAFL010000053.1"/>
</dbReference>
<dbReference type="InterPro" id="IPR045829">
    <property type="entry name" value="PKD_6"/>
</dbReference>
<dbReference type="InterPro" id="IPR003644">
    <property type="entry name" value="Calx_beta"/>
</dbReference>
<feature type="domain" description="Fibronectin type-III" evidence="5">
    <location>
        <begin position="476"/>
        <end position="583"/>
    </location>
</feature>
<evidence type="ECO:0000256" key="1">
    <source>
        <dbReference type="ARBA" id="ARBA00022729"/>
    </source>
</evidence>
<dbReference type="Proteomes" id="UP000798808">
    <property type="component" value="Unassembled WGS sequence"/>
</dbReference>
<feature type="signal peptide" evidence="4">
    <location>
        <begin position="1"/>
        <end position="22"/>
    </location>
</feature>
<dbReference type="Pfam" id="PF13205">
    <property type="entry name" value="Big_5"/>
    <property type="match status" value="1"/>
</dbReference>
<comment type="caution">
    <text evidence="7">The sequence shown here is derived from an EMBL/GenBank/DDBJ whole genome shotgun (WGS) entry which is preliminary data.</text>
</comment>
<dbReference type="SUPFAM" id="SSF141072">
    <property type="entry name" value="CalX-like"/>
    <property type="match status" value="3"/>
</dbReference>
<dbReference type="InterPro" id="IPR035986">
    <property type="entry name" value="PKD_dom_sf"/>
</dbReference>
<sequence length="3118" mass="326974">MEKALHYFTIIFFIFCSAGLRAQTVDLSLDANTGTEASATAITVTATASVAVSGDQTVDVTVTGTNITGGDYTLSATTITILDGATTGSVTFTITDDAIYEGLETATITISNPSAGITLGTTTSDDVDISDNESLPDVTLGITGTPLAENGGVATVTASISPLSELDVTVDLDFSGASSPGDFSASATSIVITAGNASANMTITGMDDALDESNESVIVDIISVTNGTELTNPSVTALINDDDPPVDINLGISGSPLNENGGVATVTATPATVSGRVITINLTFSGTATGGTDYTASSATIVLNPGDMSGDITLTAVDDSNVEGSESIIVDIDAITNGTENGTQQVTATITDDDVPSVLFGVTSGTTAAATVTSNITLTFSEAMQKSDGTPLIDSDLASMLTLKYDNASGTDVPFTATIDAGKTIVTIDPTDNNLGNNLFGSRNYYVAIAGNVIETQATNVDLPADNATITAEVLPTPTNHPTGLSITNTTATSIELTWTGSVSGQLPEYYLIVARETSGGTFANVADGTPVADDFDFSGGSANGAVTVLHQSGTNTYTWTGLDEFTDYTFRIYPYTNYAANVDYRTNVMIPEVSGSTDCTAPTGQAGGIAFSAINANSIQVDWTPSGTASGALVLVKEAATPVAPTNGTSYSANADITLAEDIEFGGGITWAVYQGTGSSVTVTELDPSTTYQFAIYEFNSTNQCYNLTGPASGSQATTAADNSTTITNGSGAVTISSLADTEGERVAAFTFTISDIGPDGEQTDISQMTFRPVGGSNEVSDWSQAIAGAKLGDGAAYGDHGTAIINNNSIVIPNILKDNAGGTTNELGEIFNGNTKTYTLYIWLRPNLGGTLPTTIDGLHFAFSLSNTDIVTDANQSGMLPGTGAGTTTNSNADGGTNNEVTVVATELQFVTQPGNTFVQSPMTPAVTVQAADANGNRDLSYTGSVDLSSTGTLASIPSTTFTSGLGTYSNIIHNAPGTGLTMSTTNPSPVLANTTSTTFNITGPASGSDIIANASFTPPTDILYTSFQAADITTAATSLEMARFDIRDGGSTAPDGDVFDTELTDITFTINNPTFVRSVALYVDNNLDGNFDDEVAEVAPAGNTVTFSSLSITAPADGTITFALRVSFTTTVVDNTQVTFTVTSATANPASSGFATANAGGATSSLNAGDNTIEVVASQLIFTTQPPSLFRPNVNVTPQPQLEARDGNNIIDLDYSSAVTVTNTDGLTMLNAPTAFTNGTLTFPANFQYTSFNNNQPNNGALTVTDNPDLGTVANATSNDVFIDGQAPAVNIADDQSDNLVRNIDEVNITITFTENHNIDESVPPVITIGTVVTNGTMVKVDNKTWTYFWNVPGSINQTAPVTITATDEAGNSVSTTTGRTSYIIDNSPPVVTQINRLDPSPTNAASVSFQVIFNESVVNVDASDFVATLGTVGAVTGSGNTYTVTVDNLSSLTGTLELTVPAAATINDLAGNLYNSLFNSGQTYTIDSTPPQFLTLSPADNSFNNPTGSNLVFRFNEEVQVGSGFIRLFDASNTLVQAFDISLLSFNAALDQFTATPLIPLSQGTGYYIQMDAGVVTDVAGNAFAGISDNTTWNFTTFAPPQVTGISPFGCVGGTITITGSFLTGVTTVTFNGTGGTVNSPSIVTNSDTQLTVEVPSYSGFITSLSGTLDLTKDDGTASGSNPEVTITTTQTVQIGPSQAVLSVGSINNSTVCTSGAIQTSTIKVDIRGGVGPYNVVYSLGSVSGYTSGADIVVDPSVVGVNTYSLISVTDANGCNVPVGQLTGSYNVTLNQRPTVEAGGNASGELEYCLDDGLDITLNAATLGTGPSFSANAGGIIWSTNGNGNFDGGTATSTNLNAVYHVGTQDIFNNTVNLTITTTGNPTACSEVTDVLTINFVSNATANPGGFGGVLDYCWDGSNPAQIQLNGSVSGNSTGYLWETVTGASNTQFSDQTIANPVYTFSATEQANQSAQVTLTPTGGTCGAGIPSNLVINLIPLPTNSFQPPINNEVCLAESSVLYKVGNNSGSTYSWTVPTTGGTSFVGQGTSTIIVDWGTTAGSYNVEVVETDANGCQSNPIILPITVNEEPGATFTPQINHAQGETNKYRLALLAPPANTDTIAEGILNVPPYIEFYSNDGGVIRENGKWWFDSKDLSLGSYLIEYVYVDNNGCETTGNETFEVFDNSSLIGNLDTEYCEDEPQTATLAPFLNPGETLLSMHIRINTTSSQAYAGGTVEAEGLGLISTSGTALGPFVFVPDNAADSIPELDNSLELELRYRYMTSLGSIQSRSQKTTVYRAPTPLFSIEGNQRVYCSADGPVQLIPNNDLASGTNTFNFTSDYDINDGTNTVVQQGGNFFFYPANFPMNANTYVDTLSLIYTFDQNIGNSKFCSNSDTLKVAIFNQPPSPSVNGELSPMVSACIIGSTLPEIRAEGITASVPGGVDFAWFETNDTDGTPIWTGPVLDQNIIAGVGTVDQFYVAQVFRGNNCFSPAVEVIVEKLDVFDFTVNTSCIESGSPITFTKNTTGINLAGVRWKVNGTTESTQTAPGITDNFDYAFTAPGLYEVALEIQSQNGCVNEHSKNVVITPQEVASNADVYFQNFESNDGSGWVANGSNSSWEYGTPANQDIVLGDNNGSTIWITGLSGPYNKNEQSYLYSPCFDISGLDRPMISFDSWTNTADKEDGVILEYSVSGINGPWLRLGNFDDGIQSGINWYNQRDISSNPGNQAVGFYGWSGANSGWVSSKHRLDDIPLADRSNVIFRFTFKSTPGSAEVSKPDGFAIDNVFIGNRTRIVLVENFTNTAQTQNTKAEADFLKTFNPSGLAELVKINYHTAFPGDDPFNTTNTADPSARALYYNIAQTPRARLDGVIRNDLGTLFSEWGAKEYGIRTLNNAPFEINISSAANTGTMDISVALTALVDIAPNSVVHIAVVEKSVDLAQAGLTQVPSGEQDFEFVLRKMLPSASGTKISNSIAQGETINVNYSWIPQLDFYNPASVAIIAFIQDEDTREVYQSSILDNITLPDKVTGIDKSPMYVSFELFPNPAHDKLTVKLPLGLKQPVVKMFDMFGKVIFDKQIDVNKFELDTKGIAAGMYHVQVETEDGYFERKRVMIIHN</sequence>
<accession>A0ABW9RXT9</accession>
<dbReference type="NCBIfam" id="TIGR04183">
    <property type="entry name" value="Por_Secre_tail"/>
    <property type="match status" value="1"/>
</dbReference>
<organism evidence="7 8">
    <name type="scientific">Fulvivirga kasyanovii</name>
    <dbReference type="NCBI Taxonomy" id="396812"/>
    <lineage>
        <taxon>Bacteria</taxon>
        <taxon>Pseudomonadati</taxon>
        <taxon>Bacteroidota</taxon>
        <taxon>Cytophagia</taxon>
        <taxon>Cytophagales</taxon>
        <taxon>Fulvivirgaceae</taxon>
        <taxon>Fulvivirga</taxon>
    </lineage>
</organism>
<dbReference type="SMART" id="SM00237">
    <property type="entry name" value="Calx_beta"/>
    <property type="match status" value="1"/>
</dbReference>
<dbReference type="Pfam" id="PF00041">
    <property type="entry name" value="fn3"/>
    <property type="match status" value="1"/>
</dbReference>
<evidence type="ECO:0000259" key="6">
    <source>
        <dbReference type="SMART" id="SM00237"/>
    </source>
</evidence>
<dbReference type="InterPro" id="IPR032812">
    <property type="entry name" value="SbsA_Ig"/>
</dbReference>
<keyword evidence="8" id="KW-1185">Reference proteome</keyword>
<dbReference type="SUPFAM" id="SSF49265">
    <property type="entry name" value="Fibronectin type III"/>
    <property type="match status" value="1"/>
</dbReference>
<dbReference type="InterPro" id="IPR026444">
    <property type="entry name" value="Secre_tail"/>
</dbReference>
<dbReference type="Pfam" id="PF19408">
    <property type="entry name" value="PKD_6"/>
    <property type="match status" value="1"/>
</dbReference>
<dbReference type="Gene3D" id="2.60.40.10">
    <property type="entry name" value="Immunoglobulins"/>
    <property type="match status" value="5"/>
</dbReference>
<gene>
    <name evidence="7" type="ORF">E1163_26305</name>
</gene>
<evidence type="ECO:0000313" key="8">
    <source>
        <dbReference type="Proteomes" id="UP000798808"/>
    </source>
</evidence>
<evidence type="ECO:0000256" key="3">
    <source>
        <dbReference type="ARBA" id="ARBA00022837"/>
    </source>
</evidence>
<keyword evidence="2" id="KW-0677">Repeat</keyword>
<dbReference type="SUPFAM" id="SSF49299">
    <property type="entry name" value="PKD domain"/>
    <property type="match status" value="1"/>
</dbReference>
<evidence type="ECO:0000259" key="5">
    <source>
        <dbReference type="SMART" id="SM00060"/>
    </source>
</evidence>
<evidence type="ECO:0000256" key="4">
    <source>
        <dbReference type="SAM" id="SignalP"/>
    </source>
</evidence>
<feature type="domain" description="Fibronectin type-III" evidence="5">
    <location>
        <begin position="604"/>
        <end position="706"/>
    </location>
</feature>
<dbReference type="InterPro" id="IPR038081">
    <property type="entry name" value="CalX-like_sf"/>
</dbReference>
<dbReference type="EMBL" id="SMLW01000665">
    <property type="protein sequence ID" value="MTI28497.1"/>
    <property type="molecule type" value="Genomic_DNA"/>
</dbReference>
<dbReference type="Pfam" id="PF03160">
    <property type="entry name" value="Calx-beta"/>
    <property type="match status" value="3"/>
</dbReference>
<proteinExistence type="predicted"/>
<keyword evidence="1 4" id="KW-0732">Signal</keyword>
<evidence type="ECO:0000313" key="7">
    <source>
        <dbReference type="EMBL" id="MTI28497.1"/>
    </source>
</evidence>
<dbReference type="InterPro" id="IPR013783">
    <property type="entry name" value="Ig-like_fold"/>
</dbReference>
<dbReference type="InterPro" id="IPR003961">
    <property type="entry name" value="FN3_dom"/>
</dbReference>
<evidence type="ECO:0000256" key="2">
    <source>
        <dbReference type="ARBA" id="ARBA00022737"/>
    </source>
</evidence>
<reference evidence="7 8" key="1">
    <citation type="submission" date="2019-02" db="EMBL/GenBank/DDBJ databases">
        <authorList>
            <person name="Goldberg S.R."/>
            <person name="Haltli B.A."/>
            <person name="Correa H."/>
            <person name="Russell K.G."/>
        </authorList>
    </citation>
    <scope>NUCLEOTIDE SEQUENCE [LARGE SCALE GENOMIC DNA]</scope>
    <source>
        <strain evidence="7 8">JCM 16186</strain>
    </source>
</reference>
<dbReference type="CDD" id="cd00063">
    <property type="entry name" value="FN3"/>
    <property type="match status" value="1"/>
</dbReference>